<dbReference type="InterPro" id="IPR044746">
    <property type="entry name" value="ABCC_6TM_D1"/>
</dbReference>
<keyword evidence="6" id="KW-0067">ATP-binding</keyword>
<feature type="transmembrane region" description="Helical" evidence="10">
    <location>
        <begin position="327"/>
        <end position="348"/>
    </location>
</feature>
<feature type="transmembrane region" description="Helical" evidence="10">
    <location>
        <begin position="397"/>
        <end position="422"/>
    </location>
</feature>
<feature type="region of interest" description="Disordered" evidence="9">
    <location>
        <begin position="635"/>
        <end position="696"/>
    </location>
</feature>
<feature type="transmembrane region" description="Helical" evidence="10">
    <location>
        <begin position="161"/>
        <end position="181"/>
    </location>
</feature>
<feature type="transmembrane region" description="Helical" evidence="10">
    <location>
        <begin position="1234"/>
        <end position="1253"/>
    </location>
</feature>
<dbReference type="GO" id="GO:0000329">
    <property type="term" value="C:fungal-type vacuole membrane"/>
    <property type="evidence" value="ECO:0007669"/>
    <property type="project" value="UniProtKB-ARBA"/>
</dbReference>
<protein>
    <submittedName>
        <fullName evidence="13">Uncharacterized protein</fullName>
    </submittedName>
</protein>
<dbReference type="PANTHER" id="PTHR24223:SF443">
    <property type="entry name" value="MULTIDRUG-RESISTANCE LIKE PROTEIN 1, ISOFORM I"/>
    <property type="match status" value="1"/>
</dbReference>
<feature type="compositionally biased region" description="Low complexity" evidence="9">
    <location>
        <begin position="653"/>
        <end position="667"/>
    </location>
</feature>
<keyword evidence="2" id="KW-0813">Transport</keyword>
<dbReference type="FunFam" id="3.40.50.300:FF:000997">
    <property type="entry name" value="Multidrug resistance-associated protein 1"/>
    <property type="match status" value="1"/>
</dbReference>
<feature type="transmembrane region" description="Helical" evidence="10">
    <location>
        <begin position="428"/>
        <end position="447"/>
    </location>
</feature>
<feature type="transmembrane region" description="Helical" evidence="10">
    <location>
        <begin position="68"/>
        <end position="89"/>
    </location>
</feature>
<dbReference type="CDD" id="cd18580">
    <property type="entry name" value="ABC_6TM_ABCC_D2"/>
    <property type="match status" value="1"/>
</dbReference>
<dbReference type="PANTHER" id="PTHR24223">
    <property type="entry name" value="ATP-BINDING CASSETTE SUB-FAMILY C"/>
    <property type="match status" value="1"/>
</dbReference>
<dbReference type="CDD" id="cd03250">
    <property type="entry name" value="ABCC_MRP_domain1"/>
    <property type="match status" value="1"/>
</dbReference>
<feature type="transmembrane region" description="Helical" evidence="10">
    <location>
        <begin position="1125"/>
        <end position="1141"/>
    </location>
</feature>
<feature type="domain" description="ABC transporter" evidence="11">
    <location>
        <begin position="1342"/>
        <end position="1625"/>
    </location>
</feature>
<evidence type="ECO:0000259" key="11">
    <source>
        <dbReference type="PROSITE" id="PS50893"/>
    </source>
</evidence>
<keyword evidence="7 10" id="KW-1133">Transmembrane helix</keyword>
<dbReference type="InterPro" id="IPR044726">
    <property type="entry name" value="ABCC_6TM_D2"/>
</dbReference>
<keyword evidence="8 10" id="KW-0472">Membrane</keyword>
<feature type="domain" description="ABC transmembrane type-1" evidence="12">
    <location>
        <begin position="284"/>
        <end position="575"/>
    </location>
</feature>
<keyword evidence="3 10" id="KW-0812">Transmembrane</keyword>
<dbReference type="FunFam" id="1.20.1560.10:FF:000010">
    <property type="entry name" value="Multidrug resistance-associated ABC transporter"/>
    <property type="match status" value="1"/>
</dbReference>
<feature type="domain" description="ABC transporter" evidence="11">
    <location>
        <begin position="684"/>
        <end position="912"/>
    </location>
</feature>
<dbReference type="Pfam" id="PF24357">
    <property type="entry name" value="TMD0_ABC"/>
    <property type="match status" value="1"/>
</dbReference>
<dbReference type="Pfam" id="PF00005">
    <property type="entry name" value="ABC_tran"/>
    <property type="match status" value="2"/>
</dbReference>
<dbReference type="Gene3D" id="1.20.1560.10">
    <property type="entry name" value="ABC transporter type 1, transmembrane domain"/>
    <property type="match status" value="2"/>
</dbReference>
<dbReference type="InterPro" id="IPR056227">
    <property type="entry name" value="TMD0_ABC"/>
</dbReference>
<evidence type="ECO:0000256" key="2">
    <source>
        <dbReference type="ARBA" id="ARBA00022448"/>
    </source>
</evidence>
<evidence type="ECO:0000256" key="5">
    <source>
        <dbReference type="ARBA" id="ARBA00022741"/>
    </source>
</evidence>
<dbReference type="Gene3D" id="3.40.50.300">
    <property type="entry name" value="P-loop containing nucleotide triphosphate hydrolases"/>
    <property type="match status" value="2"/>
</dbReference>
<keyword evidence="14" id="KW-1185">Reference proteome</keyword>
<evidence type="ECO:0000256" key="1">
    <source>
        <dbReference type="ARBA" id="ARBA00004128"/>
    </source>
</evidence>
<keyword evidence="5" id="KW-0547">Nucleotide-binding</keyword>
<sequence>MSSSFCGDQEGWGPTNLERVDLTLCFENTILFGLPSLIAIIAFTIRGYHLLSKKRLYASKEGRVNNQILYAASMTCLAMACAALITRLVQLNQGSSSPATIFGGVTLLVSWILALGLNYLELGYKFRSSTYLFTFYAVNIIASLIHIRTLHDTGLSGEGQFVSFCVFFGASVVAFIVETWPRRQYPQQDNKDGVNERLTPYEKANLCSRLCFYYMQDMFSTGFRRPLLDEDIADQMPRHLRTQHSFTHLSHKWEEHKEKQRAKGQAPNLMLLSLRAIFSKLVPVTLISLAQSVLEYSQVLLLAVLLDYITTSTSAEEAARPPIKYGIILAVALFLSTVLATLASGLFFQQSYVLGIELRTALIGLIYQKSLVLSPGARQRSTVGEISNHMSVDTERIGFAVTAFPMAVSSTFEIVLAIYLLYSRLGPSSLTSVGVIIMILPMQGLMAKVVNKAKDRKLGAMDNRIRILTEVLSSIKTVKMYSWENAFRERVARFRATELKHLRHIGVASAFMCIMFSSLPLVMSLLTFVIYSYFGGPGGTRGTISAEMIFVTVTLFARLSQPLGRISGMTSSLIALRVAFKRIQGLMVEEELDLEQIEYRDKDGSGGSEGSRNEKVALEIRDGVFAWTNVRDEQLKKEKSEKEAEKKKKGAKDTAAMESSSSSKKSSPTSTLQETPTVDSIMTISSSDPAPPLPQDTITEPLPILTNINLTVPQGSLTAVVGRVGQGKSSLMSALIGEMYKRHGQVIVAGSVAYVSQVAWILNGSLRDNILFGSTFNQSKYDRIVESAGLLPDIRILPAGDATEIGERGINLSGGQKQRVALARAAYQDADVYLLDDPLSAVDAHVDQHLWDRLVGPEGLLKDKTRVLITHGIHHLREADQILVMKAGEVAETGTYEDLMAAGKDFYQLITDYAVQEKKQETEKTEKALLGGDVGAVVAGSKGEEGLKAEVNAAVPEAVVKATAAATTNDMGEDDAQLVLAEEDAQSKVGWPLLKAYFKSASYLYSFLSFFIYILSQASQIGVNIWLQHWSSRSEASQRDGVPLFLGVYAILVLSYMASDISVNLIIFVAAGIRSSRLLHDRLADKVLRLPMSFFDTTPVGRIVNRFSTDMDNLDSELPNNVTDVYYFLSIVLGTIIVISFNLPVFIALMPILLFFYFWIQIYYMRTSRALKRIHMISKSPLFQHFSETLAGVSTIRAMRCHARFSDDNAKKSDKSANAYWAYITANRWLSVRLEFLGGVVVLATALLCVWKMDELGTGGAGLALSYSLTVTFHITYLVTSLSNLQNQLVSVDRILEYCEKKPEAPLTIEDMEVEKLPVARDFRSALDESDGEGGQWKEGSIEFKNYSTRYREGMELVIKNLSVRVEGGEKVGIVGRTGAGKSSLTLALFRLVEAANSHFAKASYNTPDCDVATATLATKVPPPPPGNTEKLALQDLASVEVEESGGSIEIDGIDISTIGLHDLRHRIAIIPQDPTLFAGTLRENLDPFSEQNDADLWTALERAHLKPHISSLSGGLSHEVSQGGENFSVGQRSLICLARALLRKTKILILDEATAAVDMETDELIQKTIRKEFKDRTILTIAHRIKTVMDSDKILVLDQGRMKEFAAPGELLERRESLFYQLAEQAGEIGDHLEGEKK</sequence>
<dbReference type="FunFam" id="3.40.50.300:FF:000163">
    <property type="entry name" value="Multidrug resistance-associated protein member 4"/>
    <property type="match status" value="1"/>
</dbReference>
<feature type="transmembrane region" description="Helical" evidence="10">
    <location>
        <begin position="269"/>
        <end position="290"/>
    </location>
</feature>
<dbReference type="Pfam" id="PF00664">
    <property type="entry name" value="ABC_membrane"/>
    <property type="match status" value="2"/>
</dbReference>
<evidence type="ECO:0000313" key="13">
    <source>
        <dbReference type="EMBL" id="KAF9546428.1"/>
    </source>
</evidence>
<dbReference type="GO" id="GO:0005524">
    <property type="term" value="F:ATP binding"/>
    <property type="evidence" value="ECO:0007669"/>
    <property type="project" value="UniProtKB-KW"/>
</dbReference>
<feature type="compositionally biased region" description="Polar residues" evidence="9">
    <location>
        <begin position="668"/>
        <end position="688"/>
    </location>
</feature>
<dbReference type="SMART" id="SM00382">
    <property type="entry name" value="AAA"/>
    <property type="match status" value="2"/>
</dbReference>
<dbReference type="PROSITE" id="PS00211">
    <property type="entry name" value="ABC_TRANSPORTER_1"/>
    <property type="match status" value="2"/>
</dbReference>
<reference evidence="13" key="1">
    <citation type="journal article" date="2020" name="Fungal Divers.">
        <title>Resolving the Mortierellaceae phylogeny through synthesis of multi-gene phylogenetics and phylogenomics.</title>
        <authorList>
            <person name="Vandepol N."/>
            <person name="Liber J."/>
            <person name="Desiro A."/>
            <person name="Na H."/>
            <person name="Kennedy M."/>
            <person name="Barry K."/>
            <person name="Grigoriev I.V."/>
            <person name="Miller A.N."/>
            <person name="O'Donnell K."/>
            <person name="Stajich J.E."/>
            <person name="Bonito G."/>
        </authorList>
    </citation>
    <scope>NUCLEOTIDE SEQUENCE</scope>
    <source>
        <strain evidence="13">NRRL 2591</strain>
    </source>
</reference>
<dbReference type="SUPFAM" id="SSF90123">
    <property type="entry name" value="ABC transporter transmembrane region"/>
    <property type="match status" value="2"/>
</dbReference>
<dbReference type="CDD" id="cd18579">
    <property type="entry name" value="ABC_6TM_ABCC_D1"/>
    <property type="match status" value="1"/>
</dbReference>
<evidence type="ECO:0000259" key="12">
    <source>
        <dbReference type="PROSITE" id="PS50929"/>
    </source>
</evidence>
<proteinExistence type="predicted"/>
<evidence type="ECO:0000256" key="4">
    <source>
        <dbReference type="ARBA" id="ARBA00022737"/>
    </source>
</evidence>
<dbReference type="PROSITE" id="PS50929">
    <property type="entry name" value="ABC_TM1F"/>
    <property type="match status" value="2"/>
</dbReference>
<feature type="transmembrane region" description="Helical" evidence="10">
    <location>
        <begin position="101"/>
        <end position="120"/>
    </location>
</feature>
<dbReference type="InterPro" id="IPR003439">
    <property type="entry name" value="ABC_transporter-like_ATP-bd"/>
</dbReference>
<evidence type="ECO:0000256" key="10">
    <source>
        <dbReference type="SAM" id="Phobius"/>
    </source>
</evidence>
<feature type="compositionally biased region" description="Basic and acidic residues" evidence="9">
    <location>
        <begin position="635"/>
        <end position="646"/>
    </location>
</feature>
<dbReference type="Proteomes" id="UP000723463">
    <property type="component" value="Unassembled WGS sequence"/>
</dbReference>
<evidence type="ECO:0000256" key="3">
    <source>
        <dbReference type="ARBA" id="ARBA00022692"/>
    </source>
</evidence>
<feature type="transmembrane region" description="Helical" evidence="10">
    <location>
        <begin position="132"/>
        <end position="149"/>
    </location>
</feature>
<dbReference type="InterPro" id="IPR027417">
    <property type="entry name" value="P-loop_NTPase"/>
</dbReference>
<dbReference type="PROSITE" id="PS50893">
    <property type="entry name" value="ABC_TRANSPORTER_2"/>
    <property type="match status" value="2"/>
</dbReference>
<dbReference type="GO" id="GO:0140359">
    <property type="term" value="F:ABC-type transporter activity"/>
    <property type="evidence" value="ECO:0007669"/>
    <property type="project" value="InterPro"/>
</dbReference>
<name>A0A9P6FAS0_9FUNG</name>
<feature type="transmembrane region" description="Helical" evidence="10">
    <location>
        <begin position="1003"/>
        <end position="1027"/>
    </location>
</feature>
<feature type="domain" description="ABC transmembrane type-1" evidence="12">
    <location>
        <begin position="1007"/>
        <end position="1287"/>
    </location>
</feature>
<organism evidence="13 14">
    <name type="scientific">Mortierella hygrophila</name>
    <dbReference type="NCBI Taxonomy" id="979708"/>
    <lineage>
        <taxon>Eukaryota</taxon>
        <taxon>Fungi</taxon>
        <taxon>Fungi incertae sedis</taxon>
        <taxon>Mucoromycota</taxon>
        <taxon>Mortierellomycotina</taxon>
        <taxon>Mortierellomycetes</taxon>
        <taxon>Mortierellales</taxon>
        <taxon>Mortierellaceae</taxon>
        <taxon>Mortierella</taxon>
    </lineage>
</organism>
<evidence type="ECO:0000256" key="6">
    <source>
        <dbReference type="ARBA" id="ARBA00022840"/>
    </source>
</evidence>
<comment type="subcellular location">
    <subcellularLocation>
        <location evidence="1">Vacuole membrane</location>
        <topology evidence="1">Multi-pass membrane protein</topology>
    </subcellularLocation>
</comment>
<dbReference type="InterPro" id="IPR050173">
    <property type="entry name" value="ABC_transporter_C-like"/>
</dbReference>
<feature type="transmembrane region" description="Helical" evidence="10">
    <location>
        <begin position="1047"/>
        <end position="1073"/>
    </location>
</feature>
<evidence type="ECO:0000313" key="14">
    <source>
        <dbReference type="Proteomes" id="UP000723463"/>
    </source>
</evidence>
<dbReference type="EMBL" id="JAAAXW010000056">
    <property type="protein sequence ID" value="KAF9546428.1"/>
    <property type="molecule type" value="Genomic_DNA"/>
</dbReference>
<evidence type="ECO:0000256" key="7">
    <source>
        <dbReference type="ARBA" id="ARBA00022989"/>
    </source>
</evidence>
<dbReference type="CDD" id="cd03244">
    <property type="entry name" value="ABCC_MRP_domain2"/>
    <property type="match status" value="1"/>
</dbReference>
<feature type="transmembrane region" description="Helical" evidence="10">
    <location>
        <begin position="505"/>
        <end position="534"/>
    </location>
</feature>
<dbReference type="SUPFAM" id="SSF52540">
    <property type="entry name" value="P-loop containing nucleoside triphosphate hydrolases"/>
    <property type="match status" value="3"/>
</dbReference>
<dbReference type="FunFam" id="1.20.1560.10:FF:000006">
    <property type="entry name" value="ATP-binding cassette, sub-family C (CFTR/MRP), member 9"/>
    <property type="match status" value="1"/>
</dbReference>
<dbReference type="InterPro" id="IPR036640">
    <property type="entry name" value="ABC1_TM_sf"/>
</dbReference>
<accession>A0A9P6FAS0</accession>
<dbReference type="InterPro" id="IPR003593">
    <property type="entry name" value="AAA+_ATPase"/>
</dbReference>
<evidence type="ECO:0000256" key="8">
    <source>
        <dbReference type="ARBA" id="ARBA00023136"/>
    </source>
</evidence>
<dbReference type="GO" id="GO:0016887">
    <property type="term" value="F:ATP hydrolysis activity"/>
    <property type="evidence" value="ECO:0007669"/>
    <property type="project" value="InterPro"/>
</dbReference>
<evidence type="ECO:0000256" key="9">
    <source>
        <dbReference type="SAM" id="MobiDB-lite"/>
    </source>
</evidence>
<keyword evidence="4" id="KW-0677">Repeat</keyword>
<feature type="transmembrane region" description="Helical" evidence="10">
    <location>
        <begin position="30"/>
        <end position="48"/>
    </location>
</feature>
<comment type="caution">
    <text evidence="13">The sequence shown here is derived from an EMBL/GenBank/DDBJ whole genome shotgun (WGS) entry which is preliminary data.</text>
</comment>
<dbReference type="InterPro" id="IPR017871">
    <property type="entry name" value="ABC_transporter-like_CS"/>
</dbReference>
<dbReference type="InterPro" id="IPR011527">
    <property type="entry name" value="ABC1_TM_dom"/>
</dbReference>
<gene>
    <name evidence="13" type="ORF">EC957_009777</name>
</gene>